<keyword evidence="3 7" id="KW-1134">Transmembrane beta strand</keyword>
<evidence type="ECO:0000259" key="8">
    <source>
        <dbReference type="Pfam" id="PF07715"/>
    </source>
</evidence>
<sequence>MVTCIAPALTQTVSGVIISEVDQQPLPGASISVRNATTGTITDIDGKFSINANANDSLEVSFLGFETLIVKVDLSSVMNLTLTEKKTTLSEVVIMGYSSKTQKELTASVSTLKADKLTQISSPNVENMLQGQVAGLTVSSSSGQPGTAADIRIRGITSINADKPPLFVVDGMIGGNFVPNDVESLTVLKDAAAIGLYGSAGSAGVIIVTTKQGTTEKPIVSFTARAGVKEAVTGNFQMMNGAQLYEAQAAMWGDNLVSFLSNRPEDLEDLNYDWLDAGFERAPLQNYNLSVRGKTQGVTYGFSADYYDEKGTFINTDYQRLNLNGNLKFNINKKLSFHTDINAQFTEDNVNFYSWFEDVFWNMPWDNPYDSNGELYGPKYVTNPSNDWYGQFRRSYLYSADYNELGSTGTSIVWSNRAKYDITSWLSAEVRTRLDAYNFSFSEYYAPNTDEGLATNGFVGVNNGGGYGISSTHFLRFNKAYGSHNFSAFVAHEGGYSTSNTLNFAGQNLSSATIKVPAGASEIITSDAGFGISYSGISYISEASYSFMNKYFANAYYRRDGSSLFAAEKRFGNFYGGSLGWLVSEEGFLASSDLIDIFKLRVSYGLTGNSNIPPYLDLATYNITRNYNGQPAGEPNNPANPFLGWETTKMGNVGFDLEILRSSINLSVDLYQKSVEGMLLNNPLPFSSGYQSRTENIGDMRNRGIEAALTYQKSFGDFKYSANVNFAFNQNEITKITDVLDQQTVQAGAIQQINIVGQEAFQWYMPKWIGVNPDDGTPLWETVEYDENGNETSRGTTGNYNEADFQAVGSALPTLTGGISNNFSYKGIGLSFLFTFQGGNDIYHYTREFVDSDGANTGINLMQLQDGWSRWEQAGDDATHPQLKRGGNNGAHQTSSRYIEDGSFVRLRNVTLSYSLPGKLLKNIGMRNATIGINADNLWTYTQFSGMDPDVGLSVGSYTLPGLSYLKYPISKQYAISFTAEF</sequence>
<protein>
    <submittedName>
        <fullName evidence="9">SusC/RagA family TonB-linked outer membrane protein</fullName>
    </submittedName>
</protein>
<name>A0AA37SQK3_9BACT</name>
<evidence type="ECO:0000313" key="9">
    <source>
        <dbReference type="EMBL" id="GLR17589.1"/>
    </source>
</evidence>
<dbReference type="GO" id="GO:0009279">
    <property type="term" value="C:cell outer membrane"/>
    <property type="evidence" value="ECO:0007669"/>
    <property type="project" value="UniProtKB-SubCell"/>
</dbReference>
<dbReference type="NCBIfam" id="TIGR04056">
    <property type="entry name" value="OMP_RagA_SusC"/>
    <property type="match status" value="1"/>
</dbReference>
<organism evidence="9 10">
    <name type="scientific">Portibacter lacus</name>
    <dbReference type="NCBI Taxonomy" id="1099794"/>
    <lineage>
        <taxon>Bacteria</taxon>
        <taxon>Pseudomonadati</taxon>
        <taxon>Bacteroidota</taxon>
        <taxon>Saprospiria</taxon>
        <taxon>Saprospirales</taxon>
        <taxon>Haliscomenobacteraceae</taxon>
        <taxon>Portibacter</taxon>
    </lineage>
</organism>
<proteinExistence type="inferred from homology"/>
<dbReference type="Gene3D" id="2.40.170.20">
    <property type="entry name" value="TonB-dependent receptor, beta-barrel domain"/>
    <property type="match status" value="1"/>
</dbReference>
<comment type="similarity">
    <text evidence="7">Belongs to the TonB-dependent receptor family.</text>
</comment>
<dbReference type="InterPro" id="IPR008969">
    <property type="entry name" value="CarboxyPept-like_regulatory"/>
</dbReference>
<dbReference type="Proteomes" id="UP001156666">
    <property type="component" value="Unassembled WGS sequence"/>
</dbReference>
<dbReference type="Gene3D" id="2.60.40.1120">
    <property type="entry name" value="Carboxypeptidase-like, regulatory domain"/>
    <property type="match status" value="1"/>
</dbReference>
<dbReference type="RefSeq" id="WP_235291258.1">
    <property type="nucleotide sequence ID" value="NZ_BSOH01000014.1"/>
</dbReference>
<dbReference type="InterPro" id="IPR036942">
    <property type="entry name" value="Beta-barrel_TonB_sf"/>
</dbReference>
<reference evidence="9" key="2">
    <citation type="submission" date="2023-01" db="EMBL/GenBank/DDBJ databases">
        <title>Draft genome sequence of Portibacter lacus strain NBRC 108769.</title>
        <authorList>
            <person name="Sun Q."/>
            <person name="Mori K."/>
        </authorList>
    </citation>
    <scope>NUCLEOTIDE SEQUENCE</scope>
    <source>
        <strain evidence="9">NBRC 108769</strain>
    </source>
</reference>
<evidence type="ECO:0000256" key="1">
    <source>
        <dbReference type="ARBA" id="ARBA00004571"/>
    </source>
</evidence>
<evidence type="ECO:0000256" key="2">
    <source>
        <dbReference type="ARBA" id="ARBA00022448"/>
    </source>
</evidence>
<evidence type="ECO:0000256" key="5">
    <source>
        <dbReference type="ARBA" id="ARBA00023136"/>
    </source>
</evidence>
<evidence type="ECO:0000256" key="3">
    <source>
        <dbReference type="ARBA" id="ARBA00022452"/>
    </source>
</evidence>
<dbReference type="InterPro" id="IPR023996">
    <property type="entry name" value="TonB-dep_OMP_SusC/RagA"/>
</dbReference>
<keyword evidence="6 7" id="KW-0998">Cell outer membrane</keyword>
<evidence type="ECO:0000313" key="10">
    <source>
        <dbReference type="Proteomes" id="UP001156666"/>
    </source>
</evidence>
<keyword evidence="4 7" id="KW-0812">Transmembrane</keyword>
<gene>
    <name evidence="9" type="ORF">GCM10007940_22040</name>
</gene>
<evidence type="ECO:0000256" key="4">
    <source>
        <dbReference type="ARBA" id="ARBA00022692"/>
    </source>
</evidence>
<dbReference type="SUPFAM" id="SSF49464">
    <property type="entry name" value="Carboxypeptidase regulatory domain-like"/>
    <property type="match status" value="1"/>
</dbReference>
<dbReference type="EMBL" id="BSOH01000014">
    <property type="protein sequence ID" value="GLR17589.1"/>
    <property type="molecule type" value="Genomic_DNA"/>
</dbReference>
<dbReference type="InterPro" id="IPR012910">
    <property type="entry name" value="Plug_dom"/>
</dbReference>
<evidence type="ECO:0000256" key="7">
    <source>
        <dbReference type="PROSITE-ProRule" id="PRU01360"/>
    </source>
</evidence>
<dbReference type="AlphaFoldDB" id="A0AA37SQK3"/>
<keyword evidence="5 7" id="KW-0472">Membrane</keyword>
<comment type="subcellular location">
    <subcellularLocation>
        <location evidence="1 7">Cell outer membrane</location>
        <topology evidence="1 7">Multi-pass membrane protein</topology>
    </subcellularLocation>
</comment>
<keyword evidence="10" id="KW-1185">Reference proteome</keyword>
<comment type="caution">
    <text evidence="9">The sequence shown here is derived from an EMBL/GenBank/DDBJ whole genome shotgun (WGS) entry which is preliminary data.</text>
</comment>
<keyword evidence="2 7" id="KW-0813">Transport</keyword>
<dbReference type="SUPFAM" id="SSF56935">
    <property type="entry name" value="Porins"/>
    <property type="match status" value="1"/>
</dbReference>
<dbReference type="PROSITE" id="PS52016">
    <property type="entry name" value="TONB_DEPENDENT_REC_3"/>
    <property type="match status" value="1"/>
</dbReference>
<accession>A0AA37SQK3</accession>
<feature type="domain" description="TonB-dependent receptor plug" evidence="8">
    <location>
        <begin position="102"/>
        <end position="205"/>
    </location>
</feature>
<dbReference type="Pfam" id="PF07715">
    <property type="entry name" value="Plug"/>
    <property type="match status" value="1"/>
</dbReference>
<reference evidence="9" key="1">
    <citation type="journal article" date="2014" name="Int. J. Syst. Evol. Microbiol.">
        <title>Complete genome sequence of Corynebacterium casei LMG S-19264T (=DSM 44701T), isolated from a smear-ripened cheese.</title>
        <authorList>
            <consortium name="US DOE Joint Genome Institute (JGI-PGF)"/>
            <person name="Walter F."/>
            <person name="Albersmeier A."/>
            <person name="Kalinowski J."/>
            <person name="Ruckert C."/>
        </authorList>
    </citation>
    <scope>NUCLEOTIDE SEQUENCE</scope>
    <source>
        <strain evidence="9">NBRC 108769</strain>
    </source>
</reference>
<evidence type="ECO:0000256" key="6">
    <source>
        <dbReference type="ARBA" id="ARBA00023237"/>
    </source>
</evidence>
<dbReference type="Gene3D" id="2.170.130.10">
    <property type="entry name" value="TonB-dependent receptor, plug domain"/>
    <property type="match status" value="1"/>
</dbReference>
<dbReference type="InterPro" id="IPR037066">
    <property type="entry name" value="Plug_dom_sf"/>
</dbReference>
<dbReference type="Pfam" id="PF13715">
    <property type="entry name" value="CarbopepD_reg_2"/>
    <property type="match status" value="1"/>
</dbReference>
<dbReference type="InterPro" id="IPR039426">
    <property type="entry name" value="TonB-dep_rcpt-like"/>
</dbReference>